<evidence type="ECO:0000313" key="2">
    <source>
        <dbReference type="Proteomes" id="UP000578531"/>
    </source>
</evidence>
<dbReference type="Proteomes" id="UP000578531">
    <property type="component" value="Unassembled WGS sequence"/>
</dbReference>
<dbReference type="RefSeq" id="XP_037165467.1">
    <property type="nucleotide sequence ID" value="XM_037307658.1"/>
</dbReference>
<dbReference type="GeneID" id="59287405"/>
<name>A0A8H6FWH3_9LECA</name>
<comment type="caution">
    <text evidence="1">The sequence shown here is derived from an EMBL/GenBank/DDBJ whole genome shotgun (WGS) entry which is preliminary data.</text>
</comment>
<protein>
    <submittedName>
        <fullName evidence="1">Uncharacterized protein</fullName>
    </submittedName>
</protein>
<keyword evidence="2" id="KW-1185">Reference proteome</keyword>
<accession>A0A8H6FWH3</accession>
<organism evidence="1 2">
    <name type="scientific">Letharia columbiana</name>
    <dbReference type="NCBI Taxonomy" id="112416"/>
    <lineage>
        <taxon>Eukaryota</taxon>
        <taxon>Fungi</taxon>
        <taxon>Dikarya</taxon>
        <taxon>Ascomycota</taxon>
        <taxon>Pezizomycotina</taxon>
        <taxon>Lecanoromycetes</taxon>
        <taxon>OSLEUM clade</taxon>
        <taxon>Lecanoromycetidae</taxon>
        <taxon>Lecanorales</taxon>
        <taxon>Lecanorineae</taxon>
        <taxon>Parmeliaceae</taxon>
        <taxon>Letharia</taxon>
    </lineage>
</organism>
<evidence type="ECO:0000313" key="1">
    <source>
        <dbReference type="EMBL" id="KAF6236115.1"/>
    </source>
</evidence>
<dbReference type="EMBL" id="JACCJC010000021">
    <property type="protein sequence ID" value="KAF6236115.1"/>
    <property type="molecule type" value="Genomic_DNA"/>
</dbReference>
<dbReference type="AlphaFoldDB" id="A0A8H6FWH3"/>
<sequence length="169" mass="19005">MDLFEELPYMLGVYRRKLNSAVRMDTRSKAKAAPPYHIYTTSPHNKACLLGQDSTDHSNRRAGEQKLLEAVIRIDLSSADWYVLKETATTDLLFRLLRLDVEKGLEPQAFLAHDMKKKIIAIGAMDVVYRNTRAIIVALEDVQLSREAAMAIKDSTASARTPLTRISVS</sequence>
<gene>
    <name evidence="1" type="ORF">HO173_005743</name>
</gene>
<dbReference type="OrthoDB" id="270167at2759"/>
<reference evidence="1 2" key="1">
    <citation type="journal article" date="2020" name="Genomics">
        <title>Complete, high-quality genomes from long-read metagenomic sequencing of two wolf lichen thalli reveals enigmatic genome architecture.</title>
        <authorList>
            <person name="McKenzie S.K."/>
            <person name="Walston R.F."/>
            <person name="Allen J.L."/>
        </authorList>
    </citation>
    <scope>NUCLEOTIDE SEQUENCE [LARGE SCALE GENOMIC DNA]</scope>
    <source>
        <strain evidence="1">WasteWater2</strain>
    </source>
</reference>
<proteinExistence type="predicted"/>